<protein>
    <submittedName>
        <fullName evidence="1">Uncharacterized protein</fullName>
    </submittedName>
</protein>
<accession>A0ACD5EV65</accession>
<proteinExistence type="predicted"/>
<dbReference type="Proteomes" id="UP000078465">
    <property type="component" value="Plasmid unnamed1"/>
</dbReference>
<keyword evidence="1" id="KW-0614">Plasmid</keyword>
<evidence type="ECO:0000313" key="2">
    <source>
        <dbReference type="Proteomes" id="UP000078465"/>
    </source>
</evidence>
<geneLocation type="plasmid" evidence="1 2">
    <name>unnamed1</name>
</geneLocation>
<gene>
    <name evidence="1" type="ORF">A4U53_035110</name>
</gene>
<evidence type="ECO:0000313" key="1">
    <source>
        <dbReference type="EMBL" id="XKM43026.1"/>
    </source>
</evidence>
<sequence length="105" mass="11637">MKFNNNLPHNNLPIDGIERGRIRGDRLETEKSVHHGTLVTPMLTAGRSVSQRGAFVEVDTLPKSICIYRIRPLSLRWSLMPHSNQDTSSLATCCAAGLAIPHDFS</sequence>
<dbReference type="EMBL" id="CP171854">
    <property type="protein sequence ID" value="XKM43026.1"/>
    <property type="molecule type" value="Genomic_DNA"/>
</dbReference>
<reference evidence="1" key="1">
    <citation type="submission" date="2024-10" db="EMBL/GenBank/DDBJ databases">
        <title>Strain of Rhizobium-related bacteria isolated fromm roots of Vavilovia formosa.</title>
        <authorList>
            <person name="Kimeklis A."/>
            <person name="Afonin A."/>
        </authorList>
    </citation>
    <scope>NUCLEOTIDE SEQUENCE</scope>
    <source>
        <strain evidence="1">Vaf-46</strain>
    </source>
</reference>
<organism evidence="1 2">
    <name type="scientific">Rhizobium ruizarguesonis</name>
    <dbReference type="NCBI Taxonomy" id="2081791"/>
    <lineage>
        <taxon>Bacteria</taxon>
        <taxon>Pseudomonadati</taxon>
        <taxon>Pseudomonadota</taxon>
        <taxon>Alphaproteobacteria</taxon>
        <taxon>Hyphomicrobiales</taxon>
        <taxon>Rhizobiaceae</taxon>
        <taxon>Rhizobium/Agrobacterium group</taxon>
        <taxon>Rhizobium</taxon>
    </lineage>
</organism>
<name>A0ACD5EV65_9HYPH</name>